<dbReference type="AlphaFoldDB" id="A0A9P8PA46"/>
<gene>
    <name evidence="1" type="ORF">OGAPHI_002152</name>
</gene>
<reference evidence="1" key="2">
    <citation type="submission" date="2021-01" db="EMBL/GenBank/DDBJ databases">
        <authorList>
            <person name="Schikora-Tamarit M.A."/>
        </authorList>
    </citation>
    <scope>NUCLEOTIDE SEQUENCE</scope>
    <source>
        <strain evidence="1">CBS6075</strain>
    </source>
</reference>
<name>A0A9P8PA46_9ASCO</name>
<dbReference type="EMBL" id="JAEUBE010000158">
    <property type="protein sequence ID" value="KAH3668398.1"/>
    <property type="molecule type" value="Genomic_DNA"/>
</dbReference>
<organism evidence="1 2">
    <name type="scientific">Ogataea philodendri</name>
    <dbReference type="NCBI Taxonomy" id="1378263"/>
    <lineage>
        <taxon>Eukaryota</taxon>
        <taxon>Fungi</taxon>
        <taxon>Dikarya</taxon>
        <taxon>Ascomycota</taxon>
        <taxon>Saccharomycotina</taxon>
        <taxon>Pichiomycetes</taxon>
        <taxon>Pichiales</taxon>
        <taxon>Pichiaceae</taxon>
        <taxon>Ogataea</taxon>
    </lineage>
</organism>
<accession>A0A9P8PA46</accession>
<protein>
    <submittedName>
        <fullName evidence="1">Uncharacterized protein</fullName>
    </submittedName>
</protein>
<evidence type="ECO:0000313" key="2">
    <source>
        <dbReference type="Proteomes" id="UP000769157"/>
    </source>
</evidence>
<dbReference type="RefSeq" id="XP_046062812.1">
    <property type="nucleotide sequence ID" value="XM_046202991.1"/>
</dbReference>
<dbReference type="Proteomes" id="UP000769157">
    <property type="component" value="Unassembled WGS sequence"/>
</dbReference>
<dbReference type="GeneID" id="70234119"/>
<keyword evidence="2" id="KW-1185">Reference proteome</keyword>
<comment type="caution">
    <text evidence="1">The sequence shown here is derived from an EMBL/GenBank/DDBJ whole genome shotgun (WGS) entry which is preliminary data.</text>
</comment>
<proteinExistence type="predicted"/>
<sequence length="206" mass="22764">MSTIISSIVSTYESRSIASMQPSLYDFKPNHVRMASMSGWTSSMYSPSLSGSEMVDVDASWKNLDTLPLSTEKVGGTSDTGRLAVLLKLDLLVDETEINGLSSVNEPERTVALCLATYSCSYWSTVAMSTARLSALSLRNRSLLILMNASPFRIMCLYSFTKTSLSGVMERMVRKKLRCFVSPSLLSESIASVRNQWLNLNTWNIG</sequence>
<evidence type="ECO:0000313" key="1">
    <source>
        <dbReference type="EMBL" id="KAH3668398.1"/>
    </source>
</evidence>
<reference evidence="1" key="1">
    <citation type="journal article" date="2021" name="Open Biol.">
        <title>Shared evolutionary footprints suggest mitochondrial oxidative damage underlies multiple complex I losses in fungi.</title>
        <authorList>
            <person name="Schikora-Tamarit M.A."/>
            <person name="Marcet-Houben M."/>
            <person name="Nosek J."/>
            <person name="Gabaldon T."/>
        </authorList>
    </citation>
    <scope>NUCLEOTIDE SEQUENCE</scope>
    <source>
        <strain evidence="1">CBS6075</strain>
    </source>
</reference>